<dbReference type="InterPro" id="IPR020846">
    <property type="entry name" value="MFS_dom"/>
</dbReference>
<comment type="caution">
    <text evidence="12">The sequence shown here is derived from an EMBL/GenBank/DDBJ whole genome shotgun (WGS) entry which is preliminary data.</text>
</comment>
<dbReference type="InterPro" id="IPR050820">
    <property type="entry name" value="MFS_Sugar_Transporter"/>
</dbReference>
<keyword evidence="4" id="KW-0813">Transport</keyword>
<evidence type="ECO:0000313" key="12">
    <source>
        <dbReference type="EMBL" id="CAJ0946882.1"/>
    </source>
</evidence>
<evidence type="ECO:0000256" key="2">
    <source>
        <dbReference type="ARBA" id="ARBA00004496"/>
    </source>
</evidence>
<evidence type="ECO:0000256" key="5">
    <source>
        <dbReference type="ARBA" id="ARBA00022490"/>
    </source>
</evidence>
<proteinExistence type="inferred from homology"/>
<reference evidence="12" key="1">
    <citation type="submission" date="2023-07" db="EMBL/GenBank/DDBJ databases">
        <authorList>
            <person name="Stuckert A."/>
        </authorList>
    </citation>
    <scope>NUCLEOTIDE SEQUENCE</scope>
</reference>
<dbReference type="Proteomes" id="UP001176940">
    <property type="component" value="Unassembled WGS sequence"/>
</dbReference>
<comment type="similarity">
    <text evidence="3">Belongs to the major facilitator superfamily. Sugar transporter (TC 2.A.1.1) family. Glucose transporter subfamily.</text>
</comment>
<gene>
    <name evidence="12" type="ORF">RIMI_LOCUS11511650</name>
</gene>
<evidence type="ECO:0000256" key="4">
    <source>
        <dbReference type="ARBA" id="ARBA00022448"/>
    </source>
</evidence>
<feature type="transmembrane region" description="Helical" evidence="10">
    <location>
        <begin position="474"/>
        <end position="496"/>
    </location>
</feature>
<keyword evidence="5" id="KW-0963">Cytoplasm</keyword>
<dbReference type="PANTHER" id="PTHR48023:SF7">
    <property type="entry name" value="SOLUTE CARRIER FAMILY 2, FACILITATED GLUCOSE TRANSPORTER MEMBER 10"/>
    <property type="match status" value="1"/>
</dbReference>
<evidence type="ECO:0000313" key="13">
    <source>
        <dbReference type="Proteomes" id="UP001176940"/>
    </source>
</evidence>
<organism evidence="12 13">
    <name type="scientific">Ranitomeya imitator</name>
    <name type="common">mimic poison frog</name>
    <dbReference type="NCBI Taxonomy" id="111125"/>
    <lineage>
        <taxon>Eukaryota</taxon>
        <taxon>Metazoa</taxon>
        <taxon>Chordata</taxon>
        <taxon>Craniata</taxon>
        <taxon>Vertebrata</taxon>
        <taxon>Euteleostomi</taxon>
        <taxon>Amphibia</taxon>
        <taxon>Batrachia</taxon>
        <taxon>Anura</taxon>
        <taxon>Neobatrachia</taxon>
        <taxon>Hyloidea</taxon>
        <taxon>Dendrobatidae</taxon>
        <taxon>Dendrobatinae</taxon>
        <taxon>Ranitomeya</taxon>
    </lineage>
</organism>
<comment type="subcellular location">
    <subcellularLocation>
        <location evidence="2">Cytoplasm</location>
    </subcellularLocation>
    <subcellularLocation>
        <location evidence="1">Endomembrane system</location>
        <topology evidence="1">Multi-pass membrane protein</topology>
    </subcellularLocation>
</comment>
<keyword evidence="8 10" id="KW-1133">Transmembrane helix</keyword>
<feature type="transmembrane region" description="Helical" evidence="10">
    <location>
        <begin position="633"/>
        <end position="654"/>
    </location>
</feature>
<feature type="domain" description="Major facilitator superfamily (MFS) profile" evidence="11">
    <location>
        <begin position="407"/>
        <end position="777"/>
    </location>
</feature>
<evidence type="ECO:0000256" key="10">
    <source>
        <dbReference type="SAM" id="Phobius"/>
    </source>
</evidence>
<dbReference type="PANTHER" id="PTHR48023">
    <property type="entry name" value="D-XYLOSE-PROTON SYMPORTER-LIKE 2"/>
    <property type="match status" value="1"/>
</dbReference>
<accession>A0ABN9LP77</accession>
<dbReference type="InterPro" id="IPR036259">
    <property type="entry name" value="MFS_trans_sf"/>
</dbReference>
<protein>
    <recommendedName>
        <fullName evidence="11">Major facilitator superfamily (MFS) profile domain-containing protein</fullName>
    </recommendedName>
</protein>
<keyword evidence="9 10" id="KW-0472">Membrane</keyword>
<feature type="transmembrane region" description="Helical" evidence="10">
    <location>
        <begin position="669"/>
        <end position="691"/>
    </location>
</feature>
<dbReference type="SUPFAM" id="SSF103473">
    <property type="entry name" value="MFS general substrate transporter"/>
    <property type="match status" value="1"/>
</dbReference>
<feature type="transmembrane region" description="Helical" evidence="10">
    <location>
        <begin position="698"/>
        <end position="721"/>
    </location>
</feature>
<keyword evidence="13" id="KW-1185">Reference proteome</keyword>
<sequence>MVDEDEEKANMLNDFFSSVFTQENPMADKMTSDKKSPLNVTYLTQQEIRRCLKITKIDKSPGPDGIHPRVLQELSTVIDRPLFLIFKDSIITESVPQDWRIANVVPIFRKGTKTELGNYRPVSLTSTVGKILEGILRDAILEYLKRNNLMTQYQHGFTRDRSCQTNLISFSEADDLCKLEAWADKWQMCFNGDKCKVMHLGRSNKMYNYVLNSKTLGKTVNEKDLGVWVEDKLIFSDQCQAAATKANKIMGCIKGGIDAHEKNIILPLYKSLVRPHLEYCAQFWSPVYKKDIAELERMQRRVTKRKHIPRRCTDIIITLPIGAQFPVSMSLECERKPEETFHKQNIHRPNMKSPSQDHHYHERSAGSSVHMFSEGREEEADLHLQCENTVGDRHCIMGIPAVHLILAATVSLLGGLIFGYELTIISGALLHLKNEFLLTCFQQEVLVSAVLVGALAASLVGGFLIDRSGRRTSILASNVVVLSGSVILILSGSFWWLVIGRFTIGLAISVSSMACCIYISEIVQPHQRGMLVSLYETGITVGILLSYSVNYFMSGWKYMFGLAISPALLQFISVLFLPSKASKVNLSDQESHNGLIQLQDFEEAEDLKTCSSNKVYSFFDLFRAKDNMRTRTLIGVGLVLFQQLTGQPNVLYYASTIFRSVGFRSNSSAILASVGLGVVKVLSTLVAMSCADKAGRRVLLITGGIIMTISITGIGCANFLIQLDSHKSCESLAQVNASTHPLNSTMDALTVSFQAQLNDPEVFNTGMLKVEVRFIKV</sequence>
<feature type="transmembrane region" description="Helical" evidence="10">
    <location>
        <begin position="502"/>
        <end position="520"/>
    </location>
</feature>
<feature type="transmembrane region" description="Helical" evidence="10">
    <location>
        <begin position="558"/>
        <end position="577"/>
    </location>
</feature>
<keyword evidence="7 10" id="KW-0812">Transmembrane</keyword>
<evidence type="ECO:0000256" key="6">
    <source>
        <dbReference type="ARBA" id="ARBA00022597"/>
    </source>
</evidence>
<evidence type="ECO:0000256" key="3">
    <source>
        <dbReference type="ARBA" id="ARBA00007004"/>
    </source>
</evidence>
<evidence type="ECO:0000256" key="1">
    <source>
        <dbReference type="ARBA" id="ARBA00004127"/>
    </source>
</evidence>
<feature type="transmembrane region" description="Helical" evidence="10">
    <location>
        <begin position="532"/>
        <end position="552"/>
    </location>
</feature>
<dbReference type="Gene3D" id="1.20.1250.20">
    <property type="entry name" value="MFS general substrate transporter like domains"/>
    <property type="match status" value="2"/>
</dbReference>
<evidence type="ECO:0000256" key="9">
    <source>
        <dbReference type="ARBA" id="ARBA00023136"/>
    </source>
</evidence>
<evidence type="ECO:0000259" key="11">
    <source>
        <dbReference type="PROSITE" id="PS50850"/>
    </source>
</evidence>
<feature type="transmembrane region" description="Helical" evidence="10">
    <location>
        <begin position="401"/>
        <end position="425"/>
    </location>
</feature>
<name>A0ABN9LP77_9NEOB</name>
<evidence type="ECO:0000256" key="8">
    <source>
        <dbReference type="ARBA" id="ARBA00022989"/>
    </source>
</evidence>
<dbReference type="EMBL" id="CAUEEQ010026151">
    <property type="protein sequence ID" value="CAJ0946882.1"/>
    <property type="molecule type" value="Genomic_DNA"/>
</dbReference>
<dbReference type="PRINTS" id="PR01345">
    <property type="entry name" value="CERVTRCPTASE"/>
</dbReference>
<dbReference type="PROSITE" id="PS50850">
    <property type="entry name" value="MFS"/>
    <property type="match status" value="1"/>
</dbReference>
<evidence type="ECO:0000256" key="7">
    <source>
        <dbReference type="ARBA" id="ARBA00022692"/>
    </source>
</evidence>
<keyword evidence="6" id="KW-0762">Sugar transport</keyword>
<feature type="transmembrane region" description="Helical" evidence="10">
    <location>
        <begin position="445"/>
        <end position="465"/>
    </location>
</feature>
<dbReference type="Pfam" id="PF00083">
    <property type="entry name" value="Sugar_tr"/>
    <property type="match status" value="1"/>
</dbReference>
<dbReference type="InterPro" id="IPR005828">
    <property type="entry name" value="MFS_sugar_transport-like"/>
</dbReference>